<reference evidence="1" key="1">
    <citation type="submission" date="2023-03" db="EMBL/GenBank/DDBJ databases">
        <title>Massive genome expansion in bonnet fungi (Mycena s.s.) driven by repeated elements and novel gene families across ecological guilds.</title>
        <authorList>
            <consortium name="Lawrence Berkeley National Laboratory"/>
            <person name="Harder C.B."/>
            <person name="Miyauchi S."/>
            <person name="Viragh M."/>
            <person name="Kuo A."/>
            <person name="Thoen E."/>
            <person name="Andreopoulos B."/>
            <person name="Lu D."/>
            <person name="Skrede I."/>
            <person name="Drula E."/>
            <person name="Henrissat B."/>
            <person name="Morin E."/>
            <person name="Kohler A."/>
            <person name="Barry K."/>
            <person name="LaButti K."/>
            <person name="Morin E."/>
            <person name="Salamov A."/>
            <person name="Lipzen A."/>
            <person name="Mereny Z."/>
            <person name="Hegedus B."/>
            <person name="Baldrian P."/>
            <person name="Stursova M."/>
            <person name="Weitz H."/>
            <person name="Taylor A."/>
            <person name="Grigoriev I.V."/>
            <person name="Nagy L.G."/>
            <person name="Martin F."/>
            <person name="Kauserud H."/>
        </authorList>
    </citation>
    <scope>NUCLEOTIDE SEQUENCE</scope>
    <source>
        <strain evidence="1">CBHHK002</strain>
    </source>
</reference>
<evidence type="ECO:0000313" key="1">
    <source>
        <dbReference type="EMBL" id="KAJ7314773.1"/>
    </source>
</evidence>
<protein>
    <submittedName>
        <fullName evidence="1">Uncharacterized protein</fullName>
    </submittedName>
</protein>
<dbReference type="AlphaFoldDB" id="A0AAD7EDJ3"/>
<dbReference type="Proteomes" id="UP001218218">
    <property type="component" value="Unassembled WGS sequence"/>
</dbReference>
<accession>A0AAD7EDJ3</accession>
<comment type="caution">
    <text evidence="1">The sequence shown here is derived from an EMBL/GenBank/DDBJ whole genome shotgun (WGS) entry which is preliminary data.</text>
</comment>
<sequence>MAPGRGVEVSLRTERKLEEADMREDDLWPLKISQFYLGQTSSIQNFITYRTLPDTIKRRKLASHLSADWHTSAIRLAGRIFGSVQRTMAARAAAG</sequence>
<proteinExistence type="predicted"/>
<organism evidence="1 2">
    <name type="scientific">Mycena albidolilacea</name>
    <dbReference type="NCBI Taxonomy" id="1033008"/>
    <lineage>
        <taxon>Eukaryota</taxon>
        <taxon>Fungi</taxon>
        <taxon>Dikarya</taxon>
        <taxon>Basidiomycota</taxon>
        <taxon>Agaricomycotina</taxon>
        <taxon>Agaricomycetes</taxon>
        <taxon>Agaricomycetidae</taxon>
        <taxon>Agaricales</taxon>
        <taxon>Marasmiineae</taxon>
        <taxon>Mycenaceae</taxon>
        <taxon>Mycena</taxon>
    </lineage>
</organism>
<gene>
    <name evidence="1" type="ORF">DFH08DRAFT_972515</name>
</gene>
<dbReference type="EMBL" id="JARIHO010000065">
    <property type="protein sequence ID" value="KAJ7314773.1"/>
    <property type="molecule type" value="Genomic_DNA"/>
</dbReference>
<keyword evidence="2" id="KW-1185">Reference proteome</keyword>
<evidence type="ECO:0000313" key="2">
    <source>
        <dbReference type="Proteomes" id="UP001218218"/>
    </source>
</evidence>
<name>A0AAD7EDJ3_9AGAR</name>